<dbReference type="InterPro" id="IPR025646">
    <property type="entry name" value="DUF4350"/>
</dbReference>
<sequence>MNRAFYVILLIIGVGFLLMPASIPVMKSSADYSYLNTGPRGASSFAKLLYSRGEIVPVLTTYDSIGLGQESGVLVVIGPNVPFTPAEVGELRAFLEGGGVVILAADDFRIIRDLFTELGIESSISRAQIISPVCLGNSTRPLAVWVAPELAAGVDFVVTERPRAVFGGTPILMTSNASLLGNSFGSYAVGAVFEYGEGRLYLFSDPDIFSNALFPYNRRFIENFLESLPEKRFMADEAHHADFNPYSTGTYLVRRVVRREYILHYVLFVGLLYVFIESGAWVVILEKVLALIFRILDKFFGEEDGKDIIRILAEKGLDEDVLRRIVREIETGSRLKSELGGKGWMVRSSSSISRLR</sequence>
<accession>F8AHZ6</accession>
<proteinExistence type="predicted"/>
<dbReference type="eggNOG" id="arCOG01314">
    <property type="taxonomic scope" value="Archaea"/>
</dbReference>
<keyword evidence="4" id="KW-1185">Reference proteome</keyword>
<dbReference type="Proteomes" id="UP000008386">
    <property type="component" value="Chromosome"/>
</dbReference>
<evidence type="ECO:0000313" key="3">
    <source>
        <dbReference type="EMBL" id="AEH25453.1"/>
    </source>
</evidence>
<evidence type="ECO:0000256" key="1">
    <source>
        <dbReference type="SAM" id="Phobius"/>
    </source>
</evidence>
<gene>
    <name evidence="3" type="ordered locus">PYCH_17960</name>
</gene>
<evidence type="ECO:0000259" key="2">
    <source>
        <dbReference type="Pfam" id="PF14258"/>
    </source>
</evidence>
<organism evidence="3 4">
    <name type="scientific">Pyrococcus yayanosii (strain CH1 / JCM 16557)</name>
    <dbReference type="NCBI Taxonomy" id="529709"/>
    <lineage>
        <taxon>Archaea</taxon>
        <taxon>Methanobacteriati</taxon>
        <taxon>Methanobacteriota</taxon>
        <taxon>Thermococci</taxon>
        <taxon>Thermococcales</taxon>
        <taxon>Thermococcaceae</taxon>
        <taxon>Pyrococcus</taxon>
    </lineage>
</organism>
<name>F8AHZ6_PYRYC</name>
<dbReference type="AlphaFoldDB" id="F8AHZ6"/>
<dbReference type="STRING" id="529709.PYCH_17960"/>
<keyword evidence="1" id="KW-0812">Transmembrane</keyword>
<feature type="domain" description="DUF4350" evidence="2">
    <location>
        <begin position="35"/>
        <end position="225"/>
    </location>
</feature>
<dbReference type="EMBL" id="CP002779">
    <property type="protein sequence ID" value="AEH25453.1"/>
    <property type="molecule type" value="Genomic_DNA"/>
</dbReference>
<evidence type="ECO:0000313" key="4">
    <source>
        <dbReference type="Proteomes" id="UP000008386"/>
    </source>
</evidence>
<reference evidence="3 4" key="1">
    <citation type="journal article" date="2011" name="J. Bacteriol.">
        <title>Complete genome sequence of the obligate piezophilic hyperthermophilic archaeon Pyrococcus yayanosii CH1.</title>
        <authorList>
            <person name="Jun X."/>
            <person name="Lupeng L."/>
            <person name="Minjuan X."/>
            <person name="Oger P."/>
            <person name="Fengping W."/>
            <person name="Jebbar M."/>
            <person name="Xiang X."/>
        </authorList>
    </citation>
    <scope>NUCLEOTIDE SEQUENCE [LARGE SCALE GENOMIC DNA]</scope>
    <source>
        <strain evidence="4">CH1 / JCM 16557</strain>
    </source>
</reference>
<keyword evidence="1" id="KW-1133">Transmembrane helix</keyword>
<keyword evidence="1" id="KW-0472">Membrane</keyword>
<dbReference type="KEGG" id="pya:PYCH_17960"/>
<feature type="transmembrane region" description="Helical" evidence="1">
    <location>
        <begin position="262"/>
        <end position="285"/>
    </location>
</feature>
<dbReference type="HOGENOM" id="CLU_069303_0_0_2"/>
<protein>
    <recommendedName>
        <fullName evidence="2">DUF4350 domain-containing protein</fullName>
    </recommendedName>
</protein>
<dbReference type="Pfam" id="PF14258">
    <property type="entry name" value="DUF4350"/>
    <property type="match status" value="1"/>
</dbReference>